<reference evidence="1" key="1">
    <citation type="submission" date="2020-11" db="EMBL/GenBank/DDBJ databases">
        <authorList>
            <person name="Lee S.D."/>
        </authorList>
    </citation>
    <scope>NUCLEOTIDE SEQUENCE</scope>
    <source>
        <strain evidence="1">SAP-2</strain>
    </source>
</reference>
<comment type="caution">
    <text evidence="1">The sequence shown here is derived from an EMBL/GenBank/DDBJ whole genome shotgun (WGS) entry which is preliminary data.</text>
</comment>
<evidence type="ECO:0000313" key="1">
    <source>
        <dbReference type="EMBL" id="MBF6637882.1"/>
    </source>
</evidence>
<protein>
    <submittedName>
        <fullName evidence="1">Uncharacterized protein</fullName>
    </submittedName>
</protein>
<reference evidence="1" key="2">
    <citation type="submission" date="2022-09" db="EMBL/GenBank/DDBJ databases">
        <title>Rouxiella aceris sp. nov., isolated from tree sap and emended description of the genus Rhouxiella.</title>
        <authorList>
            <person name="Kim I.S."/>
        </authorList>
    </citation>
    <scope>NUCLEOTIDE SEQUENCE</scope>
    <source>
        <strain evidence="1">SAP-2</strain>
    </source>
</reference>
<dbReference type="AlphaFoldDB" id="A0AA40X390"/>
<name>A0AA40X390_9GAMM</name>
<dbReference type="RefSeq" id="WP_194978257.1">
    <property type="nucleotide sequence ID" value="NZ_JADMKS010000005.1"/>
</dbReference>
<accession>A0AA40X390</accession>
<sequence length="110" mass="12747">MKNTNYDLTTFENVTLRIAPGEYHTFPLVDNKGVFTHFYETQDETSAFIRLIPDVNNPIYALYKKYGKFQILICAFSTKDEINAEAMKIINCSEPFKKTLSNLLNGRMHE</sequence>
<dbReference type="Proteomes" id="UP000705283">
    <property type="component" value="Unassembled WGS sequence"/>
</dbReference>
<evidence type="ECO:0000313" key="2">
    <source>
        <dbReference type="Proteomes" id="UP000705283"/>
    </source>
</evidence>
<organism evidence="1 2">
    <name type="scientific">Rouxiella silvae</name>
    <dbReference type="NCBI Taxonomy" id="1646373"/>
    <lineage>
        <taxon>Bacteria</taxon>
        <taxon>Pseudomonadati</taxon>
        <taxon>Pseudomonadota</taxon>
        <taxon>Gammaproteobacteria</taxon>
        <taxon>Enterobacterales</taxon>
        <taxon>Yersiniaceae</taxon>
        <taxon>Rouxiella</taxon>
    </lineage>
</organism>
<proteinExistence type="predicted"/>
<gene>
    <name evidence="1" type="ORF">ITX54_14560</name>
</gene>
<dbReference type="EMBL" id="JADMKS010000005">
    <property type="protein sequence ID" value="MBF6637882.1"/>
    <property type="molecule type" value="Genomic_DNA"/>
</dbReference>